<name>A0A5C8CE47_9SPIR</name>
<evidence type="ECO:0000313" key="2">
    <source>
        <dbReference type="Proteomes" id="UP000325116"/>
    </source>
</evidence>
<dbReference type="EMBL" id="SAXT01000005">
    <property type="protein sequence ID" value="TXJ11660.1"/>
    <property type="molecule type" value="Genomic_DNA"/>
</dbReference>
<organism evidence="1 2">
    <name type="scientific">Brachyspira aalborgi</name>
    <dbReference type="NCBI Taxonomy" id="29522"/>
    <lineage>
        <taxon>Bacteria</taxon>
        <taxon>Pseudomonadati</taxon>
        <taxon>Spirochaetota</taxon>
        <taxon>Spirochaetia</taxon>
        <taxon>Brachyspirales</taxon>
        <taxon>Brachyspiraceae</taxon>
        <taxon>Brachyspira</taxon>
    </lineage>
</organism>
<gene>
    <name evidence="1" type="ORF">EPJ80_08060</name>
</gene>
<sequence length="233" mass="27437">MNNKIDSRFLSSKQKMIKLIITILILLLAININCFGDEALNFKEAQFLYSTQKEESLNIIWENNRITYLPKMVFAFIYTTDTPHGKIFISVELKGISYFNTSKDNPKILLQTRFYSQDRVGVEDLYLYKVSGLRQNIFYNDTRESGKLPDYYGEPKKIILRNESSTFNNLKTFKTYFDYSACNYKCLRDDSINIFYKGYEYVIFVDDKAIKSVIDVFLSAVDKNYKDWYSLSQ</sequence>
<comment type="caution">
    <text evidence="1">The sequence shown here is derived from an EMBL/GenBank/DDBJ whole genome shotgun (WGS) entry which is preliminary data.</text>
</comment>
<protein>
    <submittedName>
        <fullName evidence="1">Uncharacterized protein</fullName>
    </submittedName>
</protein>
<evidence type="ECO:0000313" key="1">
    <source>
        <dbReference type="EMBL" id="TXJ11660.1"/>
    </source>
</evidence>
<accession>A0A5C8CE47</accession>
<dbReference type="RefSeq" id="WP_147758586.1">
    <property type="nucleotide sequence ID" value="NZ_SAXT01000005.1"/>
</dbReference>
<reference evidence="1 2" key="1">
    <citation type="journal article" date="1992" name="Lakartidningen">
        <title>[Penicillin V and not amoxicillin is the first choice preparation in acute otitis].</title>
        <authorList>
            <person name="Kamme C."/>
            <person name="Lundgren K."/>
            <person name="Prellner K."/>
        </authorList>
    </citation>
    <scope>NUCLEOTIDE SEQUENCE [LARGE SCALE GENOMIC DNA]</scope>
    <source>
        <strain evidence="1 2">W1</strain>
    </source>
</reference>
<proteinExistence type="predicted"/>
<dbReference type="Proteomes" id="UP000325116">
    <property type="component" value="Unassembled WGS sequence"/>
</dbReference>
<dbReference type="AlphaFoldDB" id="A0A5C8CE47"/>